<evidence type="ECO:0008006" key="3">
    <source>
        <dbReference type="Google" id="ProtNLM"/>
    </source>
</evidence>
<evidence type="ECO:0000313" key="2">
    <source>
        <dbReference type="Proteomes" id="UP000759103"/>
    </source>
</evidence>
<proteinExistence type="predicted"/>
<keyword evidence="2" id="KW-1185">Reference proteome</keyword>
<comment type="caution">
    <text evidence="1">The sequence shown here is derived from an EMBL/GenBank/DDBJ whole genome shotgun (WGS) entry which is preliminary data.</text>
</comment>
<dbReference type="RefSeq" id="WP_219750795.1">
    <property type="nucleotide sequence ID" value="NZ_JAHXZN010000018.1"/>
</dbReference>
<reference evidence="1 2" key="1">
    <citation type="submission" date="2021-07" db="EMBL/GenBank/DDBJ databases">
        <title>Sphingomonas sp.</title>
        <authorList>
            <person name="Feng G."/>
            <person name="Li J."/>
            <person name="Pan M."/>
        </authorList>
    </citation>
    <scope>NUCLEOTIDE SEQUENCE [LARGE SCALE GENOMIC DNA]</scope>
    <source>
        <strain evidence="1 2">RRHST34</strain>
    </source>
</reference>
<organism evidence="1 2">
    <name type="scientific">Sphingomonas citri</name>
    <dbReference type="NCBI Taxonomy" id="2862499"/>
    <lineage>
        <taxon>Bacteria</taxon>
        <taxon>Pseudomonadati</taxon>
        <taxon>Pseudomonadota</taxon>
        <taxon>Alphaproteobacteria</taxon>
        <taxon>Sphingomonadales</taxon>
        <taxon>Sphingomonadaceae</taxon>
        <taxon>Sphingomonas</taxon>
    </lineage>
</organism>
<gene>
    <name evidence="1" type="ORF">KZ820_21265</name>
</gene>
<protein>
    <recommendedName>
        <fullName evidence="3">Acyltransferase</fullName>
    </recommendedName>
</protein>
<dbReference type="EMBL" id="JAHXZN010000018">
    <property type="protein sequence ID" value="MBW6533277.1"/>
    <property type="molecule type" value="Genomic_DNA"/>
</dbReference>
<dbReference type="Proteomes" id="UP000759103">
    <property type="component" value="Unassembled WGS sequence"/>
</dbReference>
<evidence type="ECO:0000313" key="1">
    <source>
        <dbReference type="EMBL" id="MBW6533277.1"/>
    </source>
</evidence>
<name>A0ABS7BUV0_9SPHN</name>
<sequence>MTATPGITSGAAATSTDATAPGKSHYVVLDGLRGVVALMVVMFHTFEA</sequence>
<accession>A0ABS7BUV0</accession>